<dbReference type="EMBL" id="CAFBRX010000239">
    <property type="protein sequence ID" value="CAB5136142.1"/>
    <property type="molecule type" value="Genomic_DNA"/>
</dbReference>
<dbReference type="InterPro" id="IPR005372">
    <property type="entry name" value="UPF0182"/>
</dbReference>
<name>A0A6J6WVY9_9ZZZZ</name>
<keyword evidence="3" id="KW-1133">Transmembrane helix</keyword>
<dbReference type="EMBL" id="CAEZZV010000220">
    <property type="protein sequence ID" value="CAB4789441.1"/>
    <property type="molecule type" value="Genomic_DNA"/>
</dbReference>
<keyword evidence="1" id="KW-1003">Cell membrane</keyword>
<proteinExistence type="predicted"/>
<protein>
    <submittedName>
        <fullName evidence="5">Unannotated protein</fullName>
    </submittedName>
</protein>
<evidence type="ECO:0000313" key="6">
    <source>
        <dbReference type="EMBL" id="CAB5136142.1"/>
    </source>
</evidence>
<keyword evidence="2" id="KW-0812">Transmembrane</keyword>
<dbReference type="Pfam" id="PF03699">
    <property type="entry name" value="UPF0182"/>
    <property type="match status" value="1"/>
</dbReference>
<accession>A0A6J6WVY9</accession>
<evidence type="ECO:0000256" key="3">
    <source>
        <dbReference type="ARBA" id="ARBA00022989"/>
    </source>
</evidence>
<dbReference type="GO" id="GO:0016020">
    <property type="term" value="C:membrane"/>
    <property type="evidence" value="ECO:0007669"/>
    <property type="project" value="InterPro"/>
</dbReference>
<dbReference type="PANTHER" id="PTHR39344:SF1">
    <property type="entry name" value="UPF0182 PROTEIN SLL1060"/>
    <property type="match status" value="1"/>
</dbReference>
<reference evidence="5" key="1">
    <citation type="submission" date="2020-05" db="EMBL/GenBank/DDBJ databases">
        <authorList>
            <person name="Chiriac C."/>
            <person name="Salcher M."/>
            <person name="Ghai R."/>
            <person name="Kavagutti S V."/>
        </authorList>
    </citation>
    <scope>NUCLEOTIDE SEQUENCE</scope>
</reference>
<evidence type="ECO:0000256" key="4">
    <source>
        <dbReference type="ARBA" id="ARBA00023136"/>
    </source>
</evidence>
<dbReference type="PANTHER" id="PTHR39344">
    <property type="entry name" value="UPF0182 PROTEIN SLL1060"/>
    <property type="match status" value="1"/>
</dbReference>
<evidence type="ECO:0000256" key="2">
    <source>
        <dbReference type="ARBA" id="ARBA00022692"/>
    </source>
</evidence>
<organism evidence="5">
    <name type="scientific">freshwater metagenome</name>
    <dbReference type="NCBI Taxonomy" id="449393"/>
    <lineage>
        <taxon>unclassified sequences</taxon>
        <taxon>metagenomes</taxon>
        <taxon>ecological metagenomes</taxon>
    </lineage>
</organism>
<sequence length="362" mass="38950">MGIKTGSFFKRTILGIALSDLQIPLSSELTSESEILLRRGIKDRLTALAPFLSWDSDPYAAIVDNRVVWIVDGYTTSNSYPYSQSFGQEGLPSGSDIARIPLNYMRSAVRAVIDADTGTTTLYESDIEQSADPILKLWKKVLPDLIAPADSMSQDLRSHLRYPKDLFIVQSSLLGRYHVDNAESLFNGEDRWTISPAPGADVGMPGSAVSQPVFRFNTVAGEQQWSMIRTYNAGSSSNATAGRDVLSAMIIASHDSPQKLQVIRLTSSDGNKISSPQVAQSAIDADPELARIITLLNTNGSQVRFGPMTPLIIKDALVWTRSMLISGTGGAAVPRVYGIIAVSDGVAGLGETTELAIAAAIK</sequence>
<keyword evidence="4" id="KW-0472">Membrane</keyword>
<gene>
    <name evidence="5" type="ORF">UFOPK2921_01352</name>
    <name evidence="6" type="ORF">UFOPK4422_01644</name>
</gene>
<evidence type="ECO:0000256" key="1">
    <source>
        <dbReference type="ARBA" id="ARBA00022475"/>
    </source>
</evidence>
<evidence type="ECO:0000313" key="5">
    <source>
        <dbReference type="EMBL" id="CAB4789441.1"/>
    </source>
</evidence>
<dbReference type="GO" id="GO:0005576">
    <property type="term" value="C:extracellular region"/>
    <property type="evidence" value="ECO:0007669"/>
    <property type="project" value="TreeGrafter"/>
</dbReference>
<dbReference type="AlphaFoldDB" id="A0A6J6WVY9"/>